<proteinExistence type="predicted"/>
<gene>
    <name evidence="1" type="ORF">METZ01_LOCUS216571</name>
</gene>
<organism evidence="1">
    <name type="scientific">marine metagenome</name>
    <dbReference type="NCBI Taxonomy" id="408172"/>
    <lineage>
        <taxon>unclassified sequences</taxon>
        <taxon>metagenomes</taxon>
        <taxon>ecological metagenomes</taxon>
    </lineage>
</organism>
<protein>
    <submittedName>
        <fullName evidence="1">Uncharacterized protein</fullName>
    </submittedName>
</protein>
<reference evidence="1" key="1">
    <citation type="submission" date="2018-05" db="EMBL/GenBank/DDBJ databases">
        <authorList>
            <person name="Lanie J.A."/>
            <person name="Ng W.-L."/>
            <person name="Kazmierczak K.M."/>
            <person name="Andrzejewski T.M."/>
            <person name="Davidsen T.M."/>
            <person name="Wayne K.J."/>
            <person name="Tettelin H."/>
            <person name="Glass J.I."/>
            <person name="Rusch D."/>
            <person name="Podicherti R."/>
            <person name="Tsui H.-C.T."/>
            <person name="Winkler M.E."/>
        </authorList>
    </citation>
    <scope>NUCLEOTIDE SEQUENCE</scope>
</reference>
<feature type="non-terminal residue" evidence="1">
    <location>
        <position position="33"/>
    </location>
</feature>
<evidence type="ECO:0000313" key="1">
    <source>
        <dbReference type="EMBL" id="SVB63717.1"/>
    </source>
</evidence>
<dbReference type="AlphaFoldDB" id="A0A382FNM8"/>
<feature type="non-terminal residue" evidence="1">
    <location>
        <position position="1"/>
    </location>
</feature>
<accession>A0A382FNM8</accession>
<dbReference type="EMBL" id="UINC01050586">
    <property type="protein sequence ID" value="SVB63717.1"/>
    <property type="molecule type" value="Genomic_DNA"/>
</dbReference>
<name>A0A382FNM8_9ZZZZ</name>
<sequence>MAFKPSKARTHTEETEELDLTPYMNFVMILIPV</sequence>